<sequence length="125" mass="13635">MQHRTALVQPTAGDLMPPAPPDIETMRDSARRAMNFQGDGLELDTLIALLQGHVRLLVPEIRALVQTAPVGDQTALIAQVGIDEAWRRVNTTAFGTDALVRQARKLALSTLSLCDHWENLTSPSV</sequence>
<dbReference type="RefSeq" id="WP_187743057.1">
    <property type="nucleotide sequence ID" value="NZ_CP060825.1"/>
</dbReference>
<organism evidence="2 3">
    <name type="scientific">Streptomyces genisteinicus</name>
    <dbReference type="NCBI Taxonomy" id="2768068"/>
    <lineage>
        <taxon>Bacteria</taxon>
        <taxon>Bacillati</taxon>
        <taxon>Actinomycetota</taxon>
        <taxon>Actinomycetes</taxon>
        <taxon>Kitasatosporales</taxon>
        <taxon>Streptomycetaceae</taxon>
        <taxon>Streptomyces</taxon>
    </lineage>
</organism>
<dbReference type="AlphaFoldDB" id="A0A7H0HZM8"/>
<dbReference type="KEGG" id="sgj:IAG43_25790"/>
<keyword evidence="3" id="KW-1185">Reference proteome</keyword>
<gene>
    <name evidence="2" type="ORF">IAG43_25790</name>
</gene>
<dbReference type="InterPro" id="IPR046300">
    <property type="entry name" value="DUF6415"/>
</dbReference>
<evidence type="ECO:0000313" key="3">
    <source>
        <dbReference type="Proteomes" id="UP000516230"/>
    </source>
</evidence>
<name>A0A7H0HZM8_9ACTN</name>
<evidence type="ECO:0000313" key="2">
    <source>
        <dbReference type="EMBL" id="QNP65994.1"/>
    </source>
</evidence>
<dbReference type="EMBL" id="CP060825">
    <property type="protein sequence ID" value="QNP65994.1"/>
    <property type="molecule type" value="Genomic_DNA"/>
</dbReference>
<feature type="region of interest" description="Disordered" evidence="1">
    <location>
        <begin position="1"/>
        <end position="20"/>
    </location>
</feature>
<dbReference type="Proteomes" id="UP000516230">
    <property type="component" value="Chromosome"/>
</dbReference>
<protein>
    <submittedName>
        <fullName evidence="2">Uncharacterized protein</fullName>
    </submittedName>
</protein>
<dbReference type="Pfam" id="PF19979">
    <property type="entry name" value="DUF6415"/>
    <property type="match status" value="1"/>
</dbReference>
<proteinExistence type="predicted"/>
<evidence type="ECO:0000256" key="1">
    <source>
        <dbReference type="SAM" id="MobiDB-lite"/>
    </source>
</evidence>
<reference evidence="2 3" key="1">
    <citation type="submission" date="2020-08" db="EMBL/GenBank/DDBJ databases">
        <title>A novel species.</title>
        <authorList>
            <person name="Gao J."/>
        </authorList>
    </citation>
    <scope>NUCLEOTIDE SEQUENCE [LARGE SCALE GENOMIC DNA]</scope>
    <source>
        <strain evidence="2 3">CRPJ-33</strain>
    </source>
</reference>
<accession>A0A7H0HZM8</accession>